<dbReference type="Gene3D" id="3.60.60.10">
    <property type="entry name" value="Penicillin V Acylase, Chain A"/>
    <property type="match status" value="1"/>
</dbReference>
<dbReference type="InterPro" id="IPR005079">
    <property type="entry name" value="Peptidase_C45_hydrolase"/>
</dbReference>
<dbReference type="Pfam" id="PF03417">
    <property type="entry name" value="AAT"/>
    <property type="match status" value="1"/>
</dbReference>
<dbReference type="OrthoDB" id="8617387at2"/>
<evidence type="ECO:0000313" key="3">
    <source>
        <dbReference type="Proteomes" id="UP000198642"/>
    </source>
</evidence>
<organism evidence="2 3">
    <name type="scientific">Lentibacillus halodurans</name>
    <dbReference type="NCBI Taxonomy" id="237679"/>
    <lineage>
        <taxon>Bacteria</taxon>
        <taxon>Bacillati</taxon>
        <taxon>Bacillota</taxon>
        <taxon>Bacilli</taxon>
        <taxon>Bacillales</taxon>
        <taxon>Bacillaceae</taxon>
        <taxon>Lentibacillus</taxon>
    </lineage>
</organism>
<gene>
    <name evidence="2" type="ORF">SAMN04488072_10473</name>
</gene>
<dbReference type="PANTHER" id="PTHR34180">
    <property type="entry name" value="PEPTIDASE C45"/>
    <property type="match status" value="1"/>
</dbReference>
<dbReference type="InterPro" id="IPR047801">
    <property type="entry name" value="Peptidase_C45"/>
</dbReference>
<reference evidence="2 3" key="1">
    <citation type="submission" date="2016-10" db="EMBL/GenBank/DDBJ databases">
        <authorList>
            <person name="de Groot N.N."/>
        </authorList>
    </citation>
    <scope>NUCLEOTIDE SEQUENCE [LARGE SCALE GENOMIC DNA]</scope>
    <source>
        <strain evidence="2 3">CGMCC 1.3702</strain>
    </source>
</reference>
<dbReference type="GO" id="GO:0016787">
    <property type="term" value="F:hydrolase activity"/>
    <property type="evidence" value="ECO:0007669"/>
    <property type="project" value="UniProtKB-KW"/>
</dbReference>
<protein>
    <submittedName>
        <fullName evidence="2">Predicted choloylglycine hydrolase</fullName>
    </submittedName>
</protein>
<dbReference type="RefSeq" id="WP_090235180.1">
    <property type="nucleotide sequence ID" value="NZ_FOJW01000004.1"/>
</dbReference>
<name>A0A1I0X163_9BACI</name>
<dbReference type="InterPro" id="IPR029055">
    <property type="entry name" value="Ntn_hydrolases_N"/>
</dbReference>
<dbReference type="STRING" id="237679.SAMN04488072_10473"/>
<keyword evidence="2" id="KW-0378">Hydrolase</keyword>
<proteinExistence type="predicted"/>
<feature type="domain" description="Peptidase C45 hydrolase" evidence="1">
    <location>
        <begin position="101"/>
        <end position="309"/>
    </location>
</feature>
<dbReference type="SUPFAM" id="SSF56235">
    <property type="entry name" value="N-terminal nucleophile aminohydrolases (Ntn hydrolases)"/>
    <property type="match status" value="1"/>
</dbReference>
<dbReference type="AlphaFoldDB" id="A0A1I0X163"/>
<evidence type="ECO:0000313" key="2">
    <source>
        <dbReference type="EMBL" id="SFA94574.1"/>
    </source>
</evidence>
<dbReference type="Proteomes" id="UP000198642">
    <property type="component" value="Unassembled WGS sequence"/>
</dbReference>
<evidence type="ECO:0000259" key="1">
    <source>
        <dbReference type="Pfam" id="PF03417"/>
    </source>
</evidence>
<sequence length="341" mass="38622">MSDFNVNIFQHRGNSYQIGLNLGKQLFGTRIPQRFEKITHPAIDTSNMEEIYRTFAPHLLDELEGLADGLQVSRAKAAALFSGCDVPKHEALGCSAMLTDDYYVRNYDFTPELYDGYFSLIQPQAAFATAGYNLQVVGRHDGVNERGLVVGLHFVSNSGYTRGISAWTAIRMVLDTCSIVSEAIDMLKEMPHAGCYNFSMGDRAGQTAVVEASPEHVVVREDRSFLTCTNHFQAQSLQHKNRPVIDNSVDRHTYIQTMNEKKLTQEEVFDHFRDKESPLFYMDYDALFGTLHTFSYGYKNGRILTSIAQSDQVLDIHFDEWVAESDLSEQLLQGMIERPMK</sequence>
<dbReference type="PANTHER" id="PTHR34180:SF1">
    <property type="entry name" value="BETA-ALANYL-DOPAMINE_CARCININE HYDROLASE"/>
    <property type="match status" value="1"/>
</dbReference>
<keyword evidence="3" id="KW-1185">Reference proteome</keyword>
<dbReference type="EMBL" id="FOJW01000004">
    <property type="protein sequence ID" value="SFA94574.1"/>
    <property type="molecule type" value="Genomic_DNA"/>
</dbReference>
<accession>A0A1I0X163</accession>
<dbReference type="InterPro" id="IPR047794">
    <property type="entry name" value="C45_proenzyme-like"/>
</dbReference>
<dbReference type="CDD" id="cd01935">
    <property type="entry name" value="Ntn_CGH_like"/>
    <property type="match status" value="1"/>
</dbReference>
<dbReference type="NCBIfam" id="NF040521">
    <property type="entry name" value="C45_proenzyme"/>
    <property type="match status" value="1"/>
</dbReference>